<dbReference type="Proteomes" id="UP000887574">
    <property type="component" value="Unplaced"/>
</dbReference>
<feature type="compositionally biased region" description="Basic and acidic residues" evidence="1">
    <location>
        <begin position="11"/>
        <end position="23"/>
    </location>
</feature>
<evidence type="ECO:0000313" key="2">
    <source>
        <dbReference type="Proteomes" id="UP000887574"/>
    </source>
</evidence>
<reference evidence="3" key="1">
    <citation type="submission" date="2022-11" db="UniProtKB">
        <authorList>
            <consortium name="WormBaseParasite"/>
        </authorList>
    </citation>
    <scope>IDENTIFICATION</scope>
</reference>
<protein>
    <submittedName>
        <fullName evidence="3">Uncharacterized protein</fullName>
    </submittedName>
</protein>
<evidence type="ECO:0000256" key="1">
    <source>
        <dbReference type="SAM" id="MobiDB-lite"/>
    </source>
</evidence>
<evidence type="ECO:0000313" key="3">
    <source>
        <dbReference type="WBParaSite" id="jg7164"/>
    </source>
</evidence>
<sequence length="81" mass="9343">MNSISSVAERFNMDQKSTREWRRKQNELRQQVTAKDGTGDDQISCFKPTESIVTKRMKTSQKMVATTSKKKKKLAFQKKAS</sequence>
<dbReference type="AlphaFoldDB" id="A0A915ENA5"/>
<dbReference type="WBParaSite" id="jg7164">
    <property type="protein sequence ID" value="jg7164"/>
    <property type="gene ID" value="jg7164"/>
</dbReference>
<keyword evidence="2" id="KW-1185">Reference proteome</keyword>
<feature type="region of interest" description="Disordered" evidence="1">
    <location>
        <begin position="1"/>
        <end position="23"/>
    </location>
</feature>
<organism evidence="2 3">
    <name type="scientific">Ditylenchus dipsaci</name>
    <dbReference type="NCBI Taxonomy" id="166011"/>
    <lineage>
        <taxon>Eukaryota</taxon>
        <taxon>Metazoa</taxon>
        <taxon>Ecdysozoa</taxon>
        <taxon>Nematoda</taxon>
        <taxon>Chromadorea</taxon>
        <taxon>Rhabditida</taxon>
        <taxon>Tylenchina</taxon>
        <taxon>Tylenchomorpha</taxon>
        <taxon>Sphaerularioidea</taxon>
        <taxon>Anguinidae</taxon>
        <taxon>Anguininae</taxon>
        <taxon>Ditylenchus</taxon>
    </lineage>
</organism>
<proteinExistence type="predicted"/>
<accession>A0A915ENA5</accession>
<name>A0A915ENA5_9BILA</name>